<protein>
    <submittedName>
        <fullName evidence="1">26488_t:CDS:1</fullName>
    </submittedName>
</protein>
<dbReference type="Proteomes" id="UP000789920">
    <property type="component" value="Unassembled WGS sequence"/>
</dbReference>
<feature type="non-terminal residue" evidence="1">
    <location>
        <position position="1"/>
    </location>
</feature>
<reference evidence="1" key="1">
    <citation type="submission" date="2021-06" db="EMBL/GenBank/DDBJ databases">
        <authorList>
            <person name="Kallberg Y."/>
            <person name="Tangrot J."/>
            <person name="Rosling A."/>
        </authorList>
    </citation>
    <scope>NUCLEOTIDE SEQUENCE</scope>
    <source>
        <strain evidence="1">MA461A</strain>
    </source>
</reference>
<name>A0ACA9RH21_9GLOM</name>
<feature type="non-terminal residue" evidence="1">
    <location>
        <position position="52"/>
    </location>
</feature>
<evidence type="ECO:0000313" key="1">
    <source>
        <dbReference type="EMBL" id="CAG8792958.1"/>
    </source>
</evidence>
<keyword evidence="2" id="KW-1185">Reference proteome</keyword>
<organism evidence="1 2">
    <name type="scientific">Racocetra persica</name>
    <dbReference type="NCBI Taxonomy" id="160502"/>
    <lineage>
        <taxon>Eukaryota</taxon>
        <taxon>Fungi</taxon>
        <taxon>Fungi incertae sedis</taxon>
        <taxon>Mucoromycota</taxon>
        <taxon>Glomeromycotina</taxon>
        <taxon>Glomeromycetes</taxon>
        <taxon>Diversisporales</taxon>
        <taxon>Gigasporaceae</taxon>
        <taxon>Racocetra</taxon>
    </lineage>
</organism>
<comment type="caution">
    <text evidence="1">The sequence shown here is derived from an EMBL/GenBank/DDBJ whole genome shotgun (WGS) entry which is preliminary data.</text>
</comment>
<accession>A0ACA9RH21</accession>
<sequence>GATCCGNGYCDGDNPACCDDGCMPQGATCCGDNAHYCKEDLPVCCGFICIPQ</sequence>
<proteinExistence type="predicted"/>
<gene>
    <name evidence="1" type="ORF">RPERSI_LOCUS19494</name>
</gene>
<dbReference type="EMBL" id="CAJVQC010053477">
    <property type="protein sequence ID" value="CAG8792958.1"/>
    <property type="molecule type" value="Genomic_DNA"/>
</dbReference>
<evidence type="ECO:0000313" key="2">
    <source>
        <dbReference type="Proteomes" id="UP000789920"/>
    </source>
</evidence>